<dbReference type="GO" id="GO:0005634">
    <property type="term" value="C:nucleus"/>
    <property type="evidence" value="ECO:0007669"/>
    <property type="project" value="UniProtKB-SubCell"/>
</dbReference>
<evidence type="ECO:0000313" key="7">
    <source>
        <dbReference type="Proteomes" id="UP000036987"/>
    </source>
</evidence>
<gene>
    <name evidence="6" type="ORF">ZOSMA_103G00180</name>
</gene>
<evidence type="ECO:0000256" key="3">
    <source>
        <dbReference type="PROSITE-ProRule" id="PRU00357"/>
    </source>
</evidence>
<dbReference type="OMA" id="WINGPAR"/>
<dbReference type="OrthoDB" id="153872at2759"/>
<comment type="caution">
    <text evidence="6">The sequence shown here is derived from an EMBL/GenBank/DDBJ whole genome shotgun (WGS) entry which is preliminary data.</text>
</comment>
<organism evidence="6 7">
    <name type="scientific">Zostera marina</name>
    <name type="common">Eelgrass</name>
    <dbReference type="NCBI Taxonomy" id="29655"/>
    <lineage>
        <taxon>Eukaryota</taxon>
        <taxon>Viridiplantae</taxon>
        <taxon>Streptophyta</taxon>
        <taxon>Embryophyta</taxon>
        <taxon>Tracheophyta</taxon>
        <taxon>Spermatophyta</taxon>
        <taxon>Magnoliopsida</taxon>
        <taxon>Liliopsida</taxon>
        <taxon>Zosteraceae</taxon>
        <taxon>Zostera</taxon>
    </lineage>
</organism>
<dbReference type="PANTHER" id="PTHR31319">
    <property type="entry name" value="ZINC FINGER PROTEIN CONSTANS-LIKE 4"/>
    <property type="match status" value="1"/>
</dbReference>
<dbReference type="Pfam" id="PF06203">
    <property type="entry name" value="CCT"/>
    <property type="match status" value="1"/>
</dbReference>
<dbReference type="EMBL" id="LFYR01000047">
    <property type="protein sequence ID" value="KMZ76313.1"/>
    <property type="molecule type" value="Genomic_DNA"/>
</dbReference>
<protein>
    <submittedName>
        <fullName evidence="6">Zinc finger protein CONSTANS-like protein</fullName>
    </submittedName>
</protein>
<feature type="region of interest" description="Disordered" evidence="4">
    <location>
        <begin position="130"/>
        <end position="149"/>
    </location>
</feature>
<evidence type="ECO:0000256" key="2">
    <source>
        <dbReference type="ARBA" id="ARBA00023242"/>
    </source>
</evidence>
<comment type="subcellular location">
    <subcellularLocation>
        <location evidence="1 3">Nucleus</location>
    </subcellularLocation>
</comment>
<keyword evidence="2 3" id="KW-0539">Nucleus</keyword>
<evidence type="ECO:0000256" key="1">
    <source>
        <dbReference type="ARBA" id="ARBA00004123"/>
    </source>
</evidence>
<reference evidence="7" key="1">
    <citation type="journal article" date="2016" name="Nature">
        <title>The genome of the seagrass Zostera marina reveals angiosperm adaptation to the sea.</title>
        <authorList>
            <person name="Olsen J.L."/>
            <person name="Rouze P."/>
            <person name="Verhelst B."/>
            <person name="Lin Y.-C."/>
            <person name="Bayer T."/>
            <person name="Collen J."/>
            <person name="Dattolo E."/>
            <person name="De Paoli E."/>
            <person name="Dittami S."/>
            <person name="Maumus F."/>
            <person name="Michel G."/>
            <person name="Kersting A."/>
            <person name="Lauritano C."/>
            <person name="Lohaus R."/>
            <person name="Toepel M."/>
            <person name="Tonon T."/>
            <person name="Vanneste K."/>
            <person name="Amirebrahimi M."/>
            <person name="Brakel J."/>
            <person name="Bostroem C."/>
            <person name="Chovatia M."/>
            <person name="Grimwood J."/>
            <person name="Jenkins J.W."/>
            <person name="Jueterbock A."/>
            <person name="Mraz A."/>
            <person name="Stam W.T."/>
            <person name="Tice H."/>
            <person name="Bornberg-Bauer E."/>
            <person name="Green P.J."/>
            <person name="Pearson G.A."/>
            <person name="Procaccini G."/>
            <person name="Duarte C.M."/>
            <person name="Schmutz J."/>
            <person name="Reusch T.B.H."/>
            <person name="Van de Peer Y."/>
        </authorList>
    </citation>
    <scope>NUCLEOTIDE SEQUENCE [LARGE SCALE GENOMIC DNA]</scope>
    <source>
        <strain evidence="7">cv. Finnish</strain>
    </source>
</reference>
<dbReference type="GO" id="GO:0009909">
    <property type="term" value="P:regulation of flower development"/>
    <property type="evidence" value="ECO:0007669"/>
    <property type="project" value="InterPro"/>
</dbReference>
<keyword evidence="7" id="KW-1185">Reference proteome</keyword>
<name>A0A0K9Q4W0_ZOSMR</name>
<evidence type="ECO:0000259" key="5">
    <source>
        <dbReference type="PROSITE" id="PS51017"/>
    </source>
</evidence>
<evidence type="ECO:0000256" key="4">
    <source>
        <dbReference type="SAM" id="MobiDB-lite"/>
    </source>
</evidence>
<dbReference type="AlphaFoldDB" id="A0A0K9Q4W0"/>
<feature type="domain" description="CCT" evidence="5">
    <location>
        <begin position="296"/>
        <end position="338"/>
    </location>
</feature>
<evidence type="ECO:0000313" key="6">
    <source>
        <dbReference type="EMBL" id="KMZ76313.1"/>
    </source>
</evidence>
<accession>A0A0K9Q4W0</accession>
<dbReference type="PANTHER" id="PTHR31319:SF110">
    <property type="entry name" value="CCT MOTIF FAMILY PROTEIN"/>
    <property type="match status" value="1"/>
</dbReference>
<proteinExistence type="predicted"/>
<dbReference type="InterPro" id="IPR045281">
    <property type="entry name" value="CONSTANS-like"/>
</dbReference>
<dbReference type="InterPro" id="IPR010402">
    <property type="entry name" value="CCT_domain"/>
</dbReference>
<dbReference type="Proteomes" id="UP000036987">
    <property type="component" value="Unassembled WGS sequence"/>
</dbReference>
<sequence>MAAGETELMFPFLQELCLGGFMIEGGNHHQQHHNPHSPDLDSLLHYRTENNISFDDDQYCNSYYYYGTEPHLPVITSPEGNLVGQSHSISDYDLGAEGDLFKAPEPVLEERILPMLNPLTTALSMISCGEDQNQSRNDDHTLTHTPSGGRNHIETTDHLLFSDVYYDCKKDLLESTVIEDTFPELADIKFPALDMGEDHHRPVDILDTVEVPLQKSVSHQCLATTNGGGGTKSPNFVDFQEMDVGAAFRLRRAYSEGDIKTLGNGKTTVEMTFNANILRPQFDRMLTVDDYKMEERRQKLSRYREKKMQRNFGRKIKYACRKALADNQPRVRGRFARTEECKVFK</sequence>
<dbReference type="PROSITE" id="PS51017">
    <property type="entry name" value="CCT"/>
    <property type="match status" value="1"/>
</dbReference>